<dbReference type="SUPFAM" id="SSF47789">
    <property type="entry name" value="C-terminal domain of RNA polymerase alpha subunit"/>
    <property type="match status" value="1"/>
</dbReference>
<evidence type="ECO:0008006" key="3">
    <source>
        <dbReference type="Google" id="ProtNLM"/>
    </source>
</evidence>
<accession>A0ABQ6YX97</accession>
<name>A0ABQ6YX97_9ENTE</name>
<reference evidence="1 2" key="1">
    <citation type="submission" date="2016-06" db="EMBL/GenBank/DDBJ databases">
        <title>Four novel species of enterococci isolated from chicken manure.</title>
        <authorList>
            <person name="Van Tyne D."/>
        </authorList>
    </citation>
    <scope>NUCLEOTIDE SEQUENCE [LARGE SCALE GENOMIC DNA]</scope>
    <source>
        <strain evidence="1 2">CU12B</strain>
    </source>
</reference>
<keyword evidence="2" id="KW-1185">Reference proteome</keyword>
<comment type="caution">
    <text evidence="1">The sequence shown here is derived from an EMBL/GenBank/DDBJ whole genome shotgun (WGS) entry which is preliminary data.</text>
</comment>
<organism evidence="1 2">
    <name type="scientific">Candidatus Enterococcus willemsii</name>
    <dbReference type="NCBI Taxonomy" id="1857215"/>
    <lineage>
        <taxon>Bacteria</taxon>
        <taxon>Bacillati</taxon>
        <taxon>Bacillota</taxon>
        <taxon>Bacilli</taxon>
        <taxon>Lactobacillales</taxon>
        <taxon>Enterococcaceae</taxon>
        <taxon>Enterococcus</taxon>
    </lineage>
</organism>
<dbReference type="Proteomes" id="UP000782705">
    <property type="component" value="Unassembled WGS sequence"/>
</dbReference>
<sequence length="64" mass="7127">MTYEEFLQQLSKPARNALLHNGIQSFEQLAGLTEKQVLAIHGIGPKSLPMMKTALSQTNQAFKQ</sequence>
<dbReference type="RefSeq" id="WP_161903166.1">
    <property type="nucleotide sequence ID" value="NZ_MAEL01000054.1"/>
</dbReference>
<evidence type="ECO:0000313" key="2">
    <source>
        <dbReference type="Proteomes" id="UP000782705"/>
    </source>
</evidence>
<dbReference type="EMBL" id="MAEL01000054">
    <property type="protein sequence ID" value="KAF1302187.1"/>
    <property type="molecule type" value="Genomic_DNA"/>
</dbReference>
<dbReference type="Gene3D" id="1.10.150.20">
    <property type="entry name" value="5' to 3' exonuclease, C-terminal subdomain"/>
    <property type="match status" value="1"/>
</dbReference>
<protein>
    <recommendedName>
        <fullName evidence="3">RNA polymerase alpha subunit C-terminal domain-containing protein</fullName>
    </recommendedName>
</protein>
<gene>
    <name evidence="1" type="ORF">BAU17_02090</name>
</gene>
<proteinExistence type="predicted"/>
<evidence type="ECO:0000313" key="1">
    <source>
        <dbReference type="EMBL" id="KAF1302187.1"/>
    </source>
</evidence>